<sequence>MSTTVFQLFLPHSTCIVSQLTI</sequence>
<dbReference type="EMBL" id="GBRH01243379">
    <property type="protein sequence ID" value="JAD54516.1"/>
    <property type="molecule type" value="Transcribed_RNA"/>
</dbReference>
<organism evidence="1">
    <name type="scientific">Arundo donax</name>
    <name type="common">Giant reed</name>
    <name type="synonym">Donax arundinaceus</name>
    <dbReference type="NCBI Taxonomy" id="35708"/>
    <lineage>
        <taxon>Eukaryota</taxon>
        <taxon>Viridiplantae</taxon>
        <taxon>Streptophyta</taxon>
        <taxon>Embryophyta</taxon>
        <taxon>Tracheophyta</taxon>
        <taxon>Spermatophyta</taxon>
        <taxon>Magnoliopsida</taxon>
        <taxon>Liliopsida</taxon>
        <taxon>Poales</taxon>
        <taxon>Poaceae</taxon>
        <taxon>PACMAD clade</taxon>
        <taxon>Arundinoideae</taxon>
        <taxon>Arundineae</taxon>
        <taxon>Arundo</taxon>
    </lineage>
</organism>
<accession>A0A0A9ATR2</accession>
<reference evidence="1" key="1">
    <citation type="submission" date="2014-09" db="EMBL/GenBank/DDBJ databases">
        <authorList>
            <person name="Magalhaes I.L.F."/>
            <person name="Oliveira U."/>
            <person name="Santos F.R."/>
            <person name="Vidigal T.H.D.A."/>
            <person name="Brescovit A.D."/>
            <person name="Santos A.J."/>
        </authorList>
    </citation>
    <scope>NUCLEOTIDE SEQUENCE</scope>
    <source>
        <tissue evidence="1">Shoot tissue taken approximately 20 cm above the soil surface</tissue>
    </source>
</reference>
<reference evidence="1" key="2">
    <citation type="journal article" date="2015" name="Data Brief">
        <title>Shoot transcriptome of the giant reed, Arundo donax.</title>
        <authorList>
            <person name="Barrero R.A."/>
            <person name="Guerrero F.D."/>
            <person name="Moolhuijzen P."/>
            <person name="Goolsby J.A."/>
            <person name="Tidwell J."/>
            <person name="Bellgard S.E."/>
            <person name="Bellgard M.I."/>
        </authorList>
    </citation>
    <scope>NUCLEOTIDE SEQUENCE</scope>
    <source>
        <tissue evidence="1">Shoot tissue taken approximately 20 cm above the soil surface</tissue>
    </source>
</reference>
<dbReference type="AlphaFoldDB" id="A0A0A9ATR2"/>
<proteinExistence type="predicted"/>
<evidence type="ECO:0000313" key="1">
    <source>
        <dbReference type="EMBL" id="JAD54516.1"/>
    </source>
</evidence>
<protein>
    <submittedName>
        <fullName evidence="1">Uncharacterized protein</fullName>
    </submittedName>
</protein>
<name>A0A0A9ATR2_ARUDO</name>